<protein>
    <submittedName>
        <fullName evidence="2">Uncharacterized protein</fullName>
    </submittedName>
</protein>
<dbReference type="Proteomes" id="UP000075359">
    <property type="component" value="Unassembled WGS sequence"/>
</dbReference>
<dbReference type="OrthoDB" id="5372913at2"/>
<evidence type="ECO:0000313" key="3">
    <source>
        <dbReference type="Proteomes" id="UP000075359"/>
    </source>
</evidence>
<reference evidence="2 3" key="1">
    <citation type="submission" date="2015-11" db="EMBL/GenBank/DDBJ databases">
        <title>Draft genome of Sulfurovum riftiae 1812E, a member of the Epsilonproteobacteria isolated from the tube of the deep-sea hydrothermal vent tubewom Riftia pachyptila.</title>
        <authorList>
            <person name="Vetriani C."/>
            <person name="Giovannelli D."/>
        </authorList>
    </citation>
    <scope>NUCLEOTIDE SEQUENCE [LARGE SCALE GENOMIC DNA]</scope>
    <source>
        <strain evidence="2 3">1812E</strain>
    </source>
</reference>
<evidence type="ECO:0000313" key="2">
    <source>
        <dbReference type="EMBL" id="KYJ87180.1"/>
    </source>
</evidence>
<comment type="caution">
    <text evidence="2">The sequence shown here is derived from an EMBL/GenBank/DDBJ whole genome shotgun (WGS) entry which is preliminary data.</text>
</comment>
<feature type="region of interest" description="Disordered" evidence="1">
    <location>
        <begin position="104"/>
        <end position="128"/>
    </location>
</feature>
<proteinExistence type="predicted"/>
<name>A0A151CI19_9BACT</name>
<keyword evidence="3" id="KW-1185">Reference proteome</keyword>
<sequence length="128" mass="15464">MAYTQKQIDKFNRQKYITELEKISKNLFRMFRDEKMSAEDFVTKFRQLKKKFDEKSAIHLDSEYHQQLKSYIERLFLQTCGNEGFDDKALSDIREAEMSNLNRLQKLKNGTSYKKEKHKSKHKNEDWG</sequence>
<evidence type="ECO:0000256" key="1">
    <source>
        <dbReference type="SAM" id="MobiDB-lite"/>
    </source>
</evidence>
<dbReference type="STRING" id="1630136.AS592_09140"/>
<accession>A0A151CI19</accession>
<gene>
    <name evidence="2" type="ORF">AS592_09140</name>
</gene>
<dbReference type="AlphaFoldDB" id="A0A151CI19"/>
<dbReference type="EMBL" id="LNKT01000004">
    <property type="protein sequence ID" value="KYJ87180.1"/>
    <property type="molecule type" value="Genomic_DNA"/>
</dbReference>
<organism evidence="2 3">
    <name type="scientific">Sulfurovum riftiae</name>
    <dbReference type="NCBI Taxonomy" id="1630136"/>
    <lineage>
        <taxon>Bacteria</taxon>
        <taxon>Pseudomonadati</taxon>
        <taxon>Campylobacterota</taxon>
        <taxon>Epsilonproteobacteria</taxon>
        <taxon>Campylobacterales</taxon>
        <taxon>Sulfurovaceae</taxon>
        <taxon>Sulfurovum</taxon>
    </lineage>
</organism>